<proteinExistence type="predicted"/>
<gene>
    <name evidence="3" type="ORF">UY83_C0001G0026</name>
</gene>
<keyword evidence="1" id="KW-0175">Coiled coil</keyword>
<name>A0A0G1XYN1_9BACT</name>
<feature type="chain" id="PRO_5002541000" description="DUF5667 domain-containing protein" evidence="2">
    <location>
        <begin position="20"/>
        <end position="203"/>
    </location>
</feature>
<accession>A0A0G1XYN1</accession>
<reference evidence="3 4" key="1">
    <citation type="journal article" date="2015" name="Nature">
        <title>rRNA introns, odd ribosomes, and small enigmatic genomes across a large radiation of phyla.</title>
        <authorList>
            <person name="Brown C.T."/>
            <person name="Hug L.A."/>
            <person name="Thomas B.C."/>
            <person name="Sharon I."/>
            <person name="Castelle C.J."/>
            <person name="Singh A."/>
            <person name="Wilkins M.J."/>
            <person name="Williams K.H."/>
            <person name="Banfield J.F."/>
        </authorList>
    </citation>
    <scope>NUCLEOTIDE SEQUENCE [LARGE SCALE GENOMIC DNA]</scope>
</reference>
<evidence type="ECO:0000313" key="3">
    <source>
        <dbReference type="EMBL" id="KKW35995.1"/>
    </source>
</evidence>
<sequence>MKKLIIYLAILGLAAPALAGARTEASVNASSTIKLGPVIKKINLDARGDASTTVKARVEQIKSAISEHKGEIKEKARGRWGEKAQMHLGNILEHFDRSVDKLENASMRLETQIGKLKVQGLAMASSTDLLARADADIEVAAEKGLAVSAAFDAALASPTPKEYMGAVRTAIEAAQDALRQAARSLMAVIRSIRLEVGAGADVE</sequence>
<evidence type="ECO:0000256" key="1">
    <source>
        <dbReference type="SAM" id="Coils"/>
    </source>
</evidence>
<dbReference type="EMBL" id="LCRO01000001">
    <property type="protein sequence ID" value="KKW35995.1"/>
    <property type="molecule type" value="Genomic_DNA"/>
</dbReference>
<feature type="signal peptide" evidence="2">
    <location>
        <begin position="1"/>
        <end position="19"/>
    </location>
</feature>
<organism evidence="3 4">
    <name type="scientific">Candidatus Adlerbacteria bacterium GW2011_GWA1_54_10</name>
    <dbReference type="NCBI Taxonomy" id="1618605"/>
    <lineage>
        <taxon>Bacteria</taxon>
        <taxon>Candidatus Adleribacteriota</taxon>
    </lineage>
</organism>
<feature type="coiled-coil region" evidence="1">
    <location>
        <begin position="92"/>
        <end position="119"/>
    </location>
</feature>
<evidence type="ECO:0000313" key="4">
    <source>
        <dbReference type="Proteomes" id="UP000034740"/>
    </source>
</evidence>
<evidence type="ECO:0008006" key="5">
    <source>
        <dbReference type="Google" id="ProtNLM"/>
    </source>
</evidence>
<keyword evidence="2" id="KW-0732">Signal</keyword>
<protein>
    <recommendedName>
        <fullName evidence="5">DUF5667 domain-containing protein</fullName>
    </recommendedName>
</protein>
<comment type="caution">
    <text evidence="3">The sequence shown here is derived from an EMBL/GenBank/DDBJ whole genome shotgun (WGS) entry which is preliminary data.</text>
</comment>
<dbReference type="AlphaFoldDB" id="A0A0G1XYN1"/>
<dbReference type="Proteomes" id="UP000034740">
    <property type="component" value="Unassembled WGS sequence"/>
</dbReference>
<evidence type="ECO:0000256" key="2">
    <source>
        <dbReference type="SAM" id="SignalP"/>
    </source>
</evidence>